<dbReference type="RefSeq" id="WP_074698811.1">
    <property type="nucleotide sequence ID" value="NZ_CP018863.1"/>
</dbReference>
<dbReference type="KEGG" id="acry:AC20117_15635"/>
<proteinExistence type="predicted"/>
<feature type="region of interest" description="Disordered" evidence="1">
    <location>
        <begin position="152"/>
        <end position="173"/>
    </location>
</feature>
<sequence>MAARDGEQGRATGTVRLPASELEFWRQHSGVDGGSDKVARASAARAASERLLAASSHTAAEVGAMLKLAPSTLRRYKAERKIYAYTAHGRLLFPDWQFDRGQLLPHLGLVLAAMAEDLHPQTIAGFFRFPNRSWFSTVRRWRPSNGSCRAALRRRSSSWPDPSEPRRTSRSGG</sequence>
<evidence type="ECO:0000256" key="1">
    <source>
        <dbReference type="SAM" id="MobiDB-lite"/>
    </source>
</evidence>
<name>A0A1H0ZFD4_9MICC</name>
<keyword evidence="3" id="KW-1185">Reference proteome</keyword>
<dbReference type="EMBL" id="FNKH01000002">
    <property type="protein sequence ID" value="SDQ26255.1"/>
    <property type="molecule type" value="Genomic_DNA"/>
</dbReference>
<accession>A0A1H0ZFD4</accession>
<protein>
    <submittedName>
        <fullName evidence="2">Uncharacterized protein</fullName>
    </submittedName>
</protein>
<evidence type="ECO:0000313" key="2">
    <source>
        <dbReference type="EMBL" id="SDQ26255.1"/>
    </source>
</evidence>
<dbReference type="AlphaFoldDB" id="A0A1H0ZFD4"/>
<evidence type="ECO:0000313" key="3">
    <source>
        <dbReference type="Proteomes" id="UP000181917"/>
    </source>
</evidence>
<organism evidence="2 3">
    <name type="scientific">Crystallibacter crystallopoietes</name>
    <dbReference type="NCBI Taxonomy" id="37928"/>
    <lineage>
        <taxon>Bacteria</taxon>
        <taxon>Bacillati</taxon>
        <taxon>Actinomycetota</taxon>
        <taxon>Actinomycetes</taxon>
        <taxon>Micrococcales</taxon>
        <taxon>Micrococcaceae</taxon>
        <taxon>Crystallibacter</taxon>
    </lineage>
</organism>
<dbReference type="Proteomes" id="UP000181917">
    <property type="component" value="Unassembled WGS sequence"/>
</dbReference>
<gene>
    <name evidence="2" type="ORF">SAMN04489742_0329</name>
</gene>
<dbReference type="OrthoDB" id="3259391at2"/>
<reference evidence="2 3" key="1">
    <citation type="submission" date="2016-10" db="EMBL/GenBank/DDBJ databases">
        <authorList>
            <person name="de Groot N.N."/>
        </authorList>
    </citation>
    <scope>NUCLEOTIDE SEQUENCE [LARGE SCALE GENOMIC DNA]</scope>
    <source>
        <strain evidence="2 3">DSM 20117</strain>
    </source>
</reference>